<accession>A0ABX5T3S3</accession>
<gene>
    <name evidence="1" type="ORF">E4Z61_07260</name>
</gene>
<name>A0ABX5T3S3_9ENTR</name>
<dbReference type="Pfam" id="PF02413">
    <property type="entry name" value="Caudo_TAP"/>
    <property type="match status" value="1"/>
</dbReference>
<reference evidence="1 2" key="1">
    <citation type="submission" date="2019-03" db="EMBL/GenBank/DDBJ databases">
        <title>Complete genome sequence of Citrobacter sp. SNU WT2 isolated from diseased rainbow trout.</title>
        <authorList>
            <person name="Oh W.T."/>
            <person name="Park S.C."/>
        </authorList>
    </citation>
    <scope>NUCLEOTIDE SEQUENCE [LARGE SCALE GENOMIC DNA]</scope>
    <source>
        <strain evidence="1 2">SNU WT2</strain>
    </source>
</reference>
<dbReference type="Proteomes" id="UP000296284">
    <property type="component" value="Chromosome"/>
</dbReference>
<dbReference type="RefSeq" id="WP_135322181.1">
    <property type="nucleotide sequence ID" value="NZ_CP038469.1"/>
</dbReference>
<evidence type="ECO:0000313" key="1">
    <source>
        <dbReference type="EMBL" id="QBX80168.1"/>
    </source>
</evidence>
<sequence length="143" mass="16174">MNKYLYDAKTNSFYPTSLEDAYRSTEMWPATGIEVDEEEFLQFQTPPAGKVRVAGIDGHPAWGDIPPPARSELIARMEVERLRLMNAADFAMADWRTELALGEISDDDKAKLSAWMAYKRQVKAVSADEAITDDFEWPVKPAE</sequence>
<keyword evidence="2" id="KW-1185">Reference proteome</keyword>
<dbReference type="EMBL" id="CP038469">
    <property type="protein sequence ID" value="QBX80168.1"/>
    <property type="molecule type" value="Genomic_DNA"/>
</dbReference>
<proteinExistence type="predicted"/>
<dbReference type="InterPro" id="IPR003458">
    <property type="entry name" value="Phage_T4_Gp38_tail_assem"/>
</dbReference>
<protein>
    <submittedName>
        <fullName evidence="1">Phage tail protein</fullName>
    </submittedName>
</protein>
<evidence type="ECO:0000313" key="2">
    <source>
        <dbReference type="Proteomes" id="UP000296284"/>
    </source>
</evidence>
<organism evidence="1 2">
    <name type="scientific">Citrobacter tructae</name>
    <dbReference type="NCBI Taxonomy" id="2562449"/>
    <lineage>
        <taxon>Bacteria</taxon>
        <taxon>Pseudomonadati</taxon>
        <taxon>Pseudomonadota</taxon>
        <taxon>Gammaproteobacteria</taxon>
        <taxon>Enterobacterales</taxon>
        <taxon>Enterobacteriaceae</taxon>
        <taxon>Citrobacter</taxon>
    </lineage>
</organism>